<dbReference type="Pfam" id="PF13238">
    <property type="entry name" value="AAA_18"/>
    <property type="match status" value="1"/>
</dbReference>
<name>A0A4Q0VZ78_9BACI</name>
<dbReference type="EMBL" id="QOUX01000001">
    <property type="protein sequence ID" value="RXJ04358.1"/>
    <property type="molecule type" value="Genomic_DNA"/>
</dbReference>
<dbReference type="SUPFAM" id="SSF52540">
    <property type="entry name" value="P-loop containing nucleoside triphosphate hydrolases"/>
    <property type="match status" value="1"/>
</dbReference>
<dbReference type="InterPro" id="IPR027417">
    <property type="entry name" value="P-loop_NTPase"/>
</dbReference>
<dbReference type="Proteomes" id="UP000290649">
    <property type="component" value="Unassembled WGS sequence"/>
</dbReference>
<keyword evidence="2" id="KW-1185">Reference proteome</keyword>
<reference evidence="1 2" key="1">
    <citation type="journal article" date="2019" name="Int. J. Syst. Evol. Microbiol.">
        <title>Anaerobacillus alkaliphilus sp. nov., a novel alkaliphilic and moderately halophilic bacterium.</title>
        <authorList>
            <person name="Borsodi A.K."/>
            <person name="Aszalos J.M."/>
            <person name="Bihari P."/>
            <person name="Nagy I."/>
            <person name="Schumann P."/>
            <person name="Sproer C."/>
            <person name="Kovacs A.L."/>
            <person name="Boka K."/>
            <person name="Dobosy P."/>
            <person name="Ovari M."/>
            <person name="Szili-Kovacs T."/>
            <person name="Toth E."/>
        </authorList>
    </citation>
    <scope>NUCLEOTIDE SEQUENCE [LARGE SCALE GENOMIC DNA]</scope>
    <source>
        <strain evidence="1 2">B16-10</strain>
    </source>
</reference>
<dbReference type="PANTHER" id="PTHR37816:SF2">
    <property type="entry name" value="DNA TOPOLOGY MODULATION PROTEIN FLAR-RELATED PROTEIN"/>
    <property type="match status" value="1"/>
</dbReference>
<dbReference type="AlphaFoldDB" id="A0A4Q0VZ78"/>
<protein>
    <submittedName>
        <fullName evidence="1">DNA topology modulation protein FlaR</fullName>
    </submittedName>
</protein>
<comment type="caution">
    <text evidence="1">The sequence shown here is derived from an EMBL/GenBank/DDBJ whole genome shotgun (WGS) entry which is preliminary data.</text>
</comment>
<proteinExistence type="predicted"/>
<organism evidence="1 2">
    <name type="scientific">Anaerobacillus alkaliphilus</name>
    <dbReference type="NCBI Taxonomy" id="1548597"/>
    <lineage>
        <taxon>Bacteria</taxon>
        <taxon>Bacillati</taxon>
        <taxon>Bacillota</taxon>
        <taxon>Bacilli</taxon>
        <taxon>Bacillales</taxon>
        <taxon>Bacillaceae</taxon>
        <taxon>Anaerobacillus</taxon>
    </lineage>
</organism>
<dbReference type="OrthoDB" id="1201990at2"/>
<dbReference type="Gene3D" id="3.40.50.300">
    <property type="entry name" value="P-loop containing nucleotide triphosphate hydrolases"/>
    <property type="match status" value="1"/>
</dbReference>
<evidence type="ECO:0000313" key="1">
    <source>
        <dbReference type="EMBL" id="RXJ04358.1"/>
    </source>
</evidence>
<dbReference type="PANTHER" id="PTHR37816">
    <property type="entry name" value="YALI0E33011P"/>
    <property type="match status" value="1"/>
</dbReference>
<dbReference type="RefSeq" id="WP_129076705.1">
    <property type="nucleotide sequence ID" value="NZ_QOUX01000001.1"/>
</dbReference>
<dbReference type="InterPro" id="IPR052922">
    <property type="entry name" value="Cytidylate_Kinase-2"/>
</dbReference>
<accession>A0A4Q0VZ78</accession>
<gene>
    <name evidence="1" type="ORF">DS745_02950</name>
</gene>
<evidence type="ECO:0000313" key="2">
    <source>
        <dbReference type="Proteomes" id="UP000290649"/>
    </source>
</evidence>
<sequence length="166" mass="19615">MRYKRIHIIGSVGSGKTTLGRQLSSTLHIPVFELDNVVWERSPTGDMRRNDQERDAQLQEIVQKDTWILEGVHHTWVKPSFEKADLIIFLDTSYSKRTYRIITRYCRQKLGIENANYKPSFKIFKSMFSWNAHFEKKSKPEILQILEEFQDKVVIIKNASELRLKD</sequence>